<feature type="region of interest" description="Disordered" evidence="5">
    <location>
        <begin position="759"/>
        <end position="790"/>
    </location>
</feature>
<sequence>MSGIFGKTIESLNTLLSPLSTSVGLLSTKNLFERCLSARTKREEEWCFQDSLRSIQERLSEPGVRPSAVKKMLAFIVFAEMMGYKAEFAYIHAVKLAQRGSLAEKKMGYMVCVQLLKDSHQLSMLLVNTIIRDLASRNMVTIAMALAATCHLIPPDQAPAVLPMVADKLSHSNEYIRGKAVIVLHHFLRVCPNQAIHYIHRVRALLGDSDPGVVALVLQYLLDLKQDHEELTKDLCLSVISIQDQILHGKLPKDFLHHGTSAPWTQLTILRLIKQLRPPILEVQKLLQDTYKAALGDVNISSSSNLSAAIAIQCLVTMLELGMSSSKFTSLTMSSIGNLLISHNMNFRYEGLDLLQTLISHQQVVLTRDQQAVVMRCLQHPDNAIKVKSLHLLCKIADSNSAESICDQIIDFLRNHCSNAHLQDELVSLGMSLAEKYPSDVNHWHLAALLRLLPVAKEHSSSLQAQLKLALLAVSENGVDISSSASAHQKVLSYLTKHSESKVAPTSILELYVWMLSNFHFLLKKDVGASTHTETHMLALEKIISLGQKVVQNQIQGSVEVVPPRIHKLMYEIVNAAKVIVLTNSESIPSLTQFLKDVISASMTRVFGDAALRCLCNELLCILMARPELSEAMANHEDVQEDHPDFTLSFLDDFVCRHLEEGGTPYRPLPAKAGSRAAVQLALEMERNHGDADLCGSTLVDAGCSLGSSVLSLAGTEGANNRAASVSSVSSEDSKCWTFTSPTQEIELMPVWTKEGRIKGDESTEADSSFSGSPTCASEEPATELVPGPSISTWLQKSITGDPLENLHKDFNETCGISQVSKSDL</sequence>
<organism evidence="7 8">
    <name type="scientific">Megalurothrips usitatus</name>
    <name type="common">bean blossom thrips</name>
    <dbReference type="NCBI Taxonomy" id="439358"/>
    <lineage>
        <taxon>Eukaryota</taxon>
        <taxon>Metazoa</taxon>
        <taxon>Ecdysozoa</taxon>
        <taxon>Arthropoda</taxon>
        <taxon>Hexapoda</taxon>
        <taxon>Insecta</taxon>
        <taxon>Pterygota</taxon>
        <taxon>Neoptera</taxon>
        <taxon>Paraneoptera</taxon>
        <taxon>Thysanoptera</taxon>
        <taxon>Terebrantia</taxon>
        <taxon>Thripoidea</taxon>
        <taxon>Thripidae</taxon>
        <taxon>Megalurothrips</taxon>
    </lineage>
</organism>
<dbReference type="GO" id="GO:0030117">
    <property type="term" value="C:membrane coat"/>
    <property type="evidence" value="ECO:0007669"/>
    <property type="project" value="InterPro"/>
</dbReference>
<dbReference type="GO" id="GO:0012505">
    <property type="term" value="C:endomembrane system"/>
    <property type="evidence" value="ECO:0007669"/>
    <property type="project" value="UniProtKB-SubCell"/>
</dbReference>
<dbReference type="InterPro" id="IPR016024">
    <property type="entry name" value="ARM-type_fold"/>
</dbReference>
<dbReference type="Proteomes" id="UP001075354">
    <property type="component" value="Chromosome 7"/>
</dbReference>
<dbReference type="SUPFAM" id="SSF48371">
    <property type="entry name" value="ARM repeat"/>
    <property type="match status" value="1"/>
</dbReference>
<protein>
    <recommendedName>
        <fullName evidence="6">Clathrin/coatomer adaptor adaptin-like N-terminal domain-containing protein</fullName>
    </recommendedName>
</protein>
<accession>A0AAV7XNQ0</accession>
<evidence type="ECO:0000313" key="8">
    <source>
        <dbReference type="Proteomes" id="UP001075354"/>
    </source>
</evidence>
<dbReference type="InterPro" id="IPR050840">
    <property type="entry name" value="Adaptor_Complx_Large_Subunit"/>
</dbReference>
<keyword evidence="8" id="KW-1185">Reference proteome</keyword>
<evidence type="ECO:0000313" key="7">
    <source>
        <dbReference type="EMBL" id="KAJ1526057.1"/>
    </source>
</evidence>
<feature type="domain" description="Clathrin/coatomer adaptor adaptin-like N-terminal" evidence="6">
    <location>
        <begin position="60"/>
        <end position="554"/>
    </location>
</feature>
<dbReference type="AlphaFoldDB" id="A0AAV7XNQ0"/>
<keyword evidence="2" id="KW-0813">Transport</keyword>
<dbReference type="GO" id="GO:0006886">
    <property type="term" value="P:intracellular protein transport"/>
    <property type="evidence" value="ECO:0007669"/>
    <property type="project" value="InterPro"/>
</dbReference>
<evidence type="ECO:0000259" key="6">
    <source>
        <dbReference type="Pfam" id="PF01602"/>
    </source>
</evidence>
<comment type="subcellular location">
    <subcellularLocation>
        <location evidence="1">Endomembrane system</location>
    </subcellularLocation>
</comment>
<evidence type="ECO:0000256" key="2">
    <source>
        <dbReference type="ARBA" id="ARBA00022448"/>
    </source>
</evidence>
<keyword evidence="4" id="KW-0472">Membrane</keyword>
<dbReference type="PANTHER" id="PTHR22780">
    <property type="entry name" value="ADAPTIN, ALPHA/GAMMA/EPSILON"/>
    <property type="match status" value="1"/>
</dbReference>
<keyword evidence="3" id="KW-0653">Protein transport</keyword>
<dbReference type="GO" id="GO:0016192">
    <property type="term" value="P:vesicle-mediated transport"/>
    <property type="evidence" value="ECO:0007669"/>
    <property type="project" value="InterPro"/>
</dbReference>
<name>A0AAV7XNQ0_9NEOP</name>
<feature type="compositionally biased region" description="Polar residues" evidence="5">
    <location>
        <begin position="766"/>
        <end position="776"/>
    </location>
</feature>
<reference evidence="7" key="1">
    <citation type="submission" date="2022-12" db="EMBL/GenBank/DDBJ databases">
        <title>Chromosome-level genome assembly of the bean flower thrips Megalurothrips usitatus.</title>
        <authorList>
            <person name="Ma L."/>
            <person name="Liu Q."/>
            <person name="Li H."/>
            <person name="Cai W."/>
        </authorList>
    </citation>
    <scope>NUCLEOTIDE SEQUENCE</scope>
    <source>
        <strain evidence="7">Cailab_2022a</strain>
    </source>
</reference>
<comment type="caution">
    <text evidence="7">The sequence shown here is derived from an EMBL/GenBank/DDBJ whole genome shotgun (WGS) entry which is preliminary data.</text>
</comment>
<dbReference type="InterPro" id="IPR002553">
    <property type="entry name" value="Clathrin/coatomer_adapt-like_N"/>
</dbReference>
<dbReference type="Gene3D" id="1.25.10.10">
    <property type="entry name" value="Leucine-rich Repeat Variant"/>
    <property type="match status" value="1"/>
</dbReference>
<evidence type="ECO:0000256" key="3">
    <source>
        <dbReference type="ARBA" id="ARBA00022927"/>
    </source>
</evidence>
<dbReference type="EMBL" id="JAPTSV010000007">
    <property type="protein sequence ID" value="KAJ1526057.1"/>
    <property type="molecule type" value="Genomic_DNA"/>
</dbReference>
<evidence type="ECO:0000256" key="4">
    <source>
        <dbReference type="ARBA" id="ARBA00023136"/>
    </source>
</evidence>
<proteinExistence type="predicted"/>
<gene>
    <name evidence="7" type="ORF">ONE63_009223</name>
</gene>
<dbReference type="InterPro" id="IPR011989">
    <property type="entry name" value="ARM-like"/>
</dbReference>
<evidence type="ECO:0000256" key="1">
    <source>
        <dbReference type="ARBA" id="ARBA00004308"/>
    </source>
</evidence>
<evidence type="ECO:0000256" key="5">
    <source>
        <dbReference type="SAM" id="MobiDB-lite"/>
    </source>
</evidence>
<dbReference type="Pfam" id="PF01602">
    <property type="entry name" value="Adaptin_N"/>
    <property type="match status" value="1"/>
</dbReference>